<dbReference type="InterPro" id="IPR000536">
    <property type="entry name" value="Nucl_hrmn_rcpt_lig-bd"/>
</dbReference>
<name>A0A914RDM7_9BILA</name>
<sequence length="549" mass="64997">MTEPFFAPPKNPTVIEHSLFHIDRFIKSASIAAFKKGIHNVGVVSCRYSQNIQQNNLKNYIFANSGKATRLLVPILLSDRIVLAAFYWDDTRVEYYDSLKKEIPQQFYAVKDAVEKFLGLKFNMTNQWMINQNINYNPLPALANVHICRIAEELCFLKYYIKFEKFDIKTEGRRIKRILDLISSPTWNGKWIENSRDKQVEKVIDNIIINNMDTNNCNPIPSTSTSNSEDIITDKVIISGVPIILQNMLIRNRQINSTIENVVDNVNKRFESTTARLQDLYQSERIHMNPANENSASRDINMEQNLKFSKLIIIFCETKYPILSKMLKFYSNLTKFRNDKYKDSEISVTFQRNFNWKLYSDLNTFEKEKGAEMLKDFPFFADLTFIDKSFLLQRFWTSFWFFERICDTLITFGDASNKNIIMLQDKSIYDLEALITENNFGNRNEWKNVENIIFGYWNTVLPIMKKLKPDVIEIMYIFCCILWNLEYLSVNLTPDDDEIIRRGRLIINKEMREFYDYDDEKWNRIYILREIMVLTENSVKEYKQKFVHA</sequence>
<dbReference type="AlphaFoldDB" id="A0A914RDM7"/>
<evidence type="ECO:0000313" key="6">
    <source>
        <dbReference type="WBParaSite" id="PDA_v2.g9764.t1"/>
    </source>
</evidence>
<keyword evidence="3" id="KW-0675">Receptor</keyword>
<dbReference type="SUPFAM" id="SSF48508">
    <property type="entry name" value="Nuclear receptor ligand-binding domain"/>
    <property type="match status" value="1"/>
</dbReference>
<proteinExistence type="predicted"/>
<evidence type="ECO:0000259" key="4">
    <source>
        <dbReference type="PROSITE" id="PS51843"/>
    </source>
</evidence>
<dbReference type="Gene3D" id="1.10.565.10">
    <property type="entry name" value="Retinoid X Receptor"/>
    <property type="match status" value="1"/>
</dbReference>
<reference evidence="6" key="1">
    <citation type="submission" date="2022-11" db="UniProtKB">
        <authorList>
            <consortium name="WormBaseParasite"/>
        </authorList>
    </citation>
    <scope>IDENTIFICATION</scope>
</reference>
<dbReference type="WBParaSite" id="PDA_v2.g9764.t1">
    <property type="protein sequence ID" value="PDA_v2.g9764.t1"/>
    <property type="gene ID" value="PDA_v2.g9764"/>
</dbReference>
<evidence type="ECO:0000256" key="2">
    <source>
        <dbReference type="ARBA" id="ARBA00023163"/>
    </source>
</evidence>
<dbReference type="SMART" id="SM00430">
    <property type="entry name" value="HOLI"/>
    <property type="match status" value="1"/>
</dbReference>
<evidence type="ECO:0000313" key="5">
    <source>
        <dbReference type="Proteomes" id="UP000887578"/>
    </source>
</evidence>
<dbReference type="Pfam" id="PF00104">
    <property type="entry name" value="Hormone_recep"/>
    <property type="match status" value="1"/>
</dbReference>
<dbReference type="Proteomes" id="UP000887578">
    <property type="component" value="Unplaced"/>
</dbReference>
<organism evidence="5 6">
    <name type="scientific">Panagrolaimus davidi</name>
    <dbReference type="NCBI Taxonomy" id="227884"/>
    <lineage>
        <taxon>Eukaryota</taxon>
        <taxon>Metazoa</taxon>
        <taxon>Ecdysozoa</taxon>
        <taxon>Nematoda</taxon>
        <taxon>Chromadorea</taxon>
        <taxon>Rhabditida</taxon>
        <taxon>Tylenchina</taxon>
        <taxon>Panagrolaimomorpha</taxon>
        <taxon>Panagrolaimoidea</taxon>
        <taxon>Panagrolaimidae</taxon>
        <taxon>Panagrolaimus</taxon>
    </lineage>
</organism>
<keyword evidence="1" id="KW-0805">Transcription regulation</keyword>
<accession>A0A914RDM7</accession>
<evidence type="ECO:0000256" key="1">
    <source>
        <dbReference type="ARBA" id="ARBA00023015"/>
    </source>
</evidence>
<evidence type="ECO:0000256" key="3">
    <source>
        <dbReference type="ARBA" id="ARBA00023170"/>
    </source>
</evidence>
<dbReference type="InterPro" id="IPR035500">
    <property type="entry name" value="NHR-like_dom_sf"/>
</dbReference>
<keyword evidence="5" id="KW-1185">Reference proteome</keyword>
<protein>
    <submittedName>
        <fullName evidence="6">NR LBD domain-containing protein</fullName>
    </submittedName>
</protein>
<keyword evidence="2" id="KW-0804">Transcription</keyword>
<dbReference type="PROSITE" id="PS51843">
    <property type="entry name" value="NR_LBD"/>
    <property type="match status" value="1"/>
</dbReference>
<feature type="domain" description="NR LBD" evidence="4">
    <location>
        <begin position="303"/>
        <end position="549"/>
    </location>
</feature>